<dbReference type="RefSeq" id="XP_052749402.1">
    <property type="nucleotide sequence ID" value="XM_052893442.1"/>
</dbReference>
<accession>A0ABM3MDV6</accession>
<sequence>MCIPKNTLGYAFVRILLNVAVAEMAAKYCILLVALTVLSVSAAPSEEKKPEELVNIEQTNENPNSKALPFIDEKDTQQNQRQKRWYNFYGFSSLNPTLYPSYGKRDDSFNSGYGSEDPLVEIHRRLQVLSDVVRQPAPSLPSFAPNHFPFYLPVFYIPQVGCDCSTTQDENIPTNTPDNKNNTSPNIENRFPEMDDERQNWGVVNETGQATDNQEEDDDDGARPISFEPIKPDRPMDRPAPPVEHGSSQGTVNDSVTTTTRPFENPTTLNPVQNPSTVNPFPEAPSACDGAVLSCCHQLQVTYDCFALQGCPDPTAYGNPCDSNVILRVIDRFQRFYGQRTG</sequence>
<feature type="region of interest" description="Disordered" evidence="1">
    <location>
        <begin position="168"/>
        <end position="275"/>
    </location>
</feature>
<feature type="compositionally biased region" description="Low complexity" evidence="1">
    <location>
        <begin position="257"/>
        <end position="268"/>
    </location>
</feature>
<feature type="compositionally biased region" description="Polar residues" evidence="1">
    <location>
        <begin position="168"/>
        <end position="187"/>
    </location>
</feature>
<feature type="compositionally biased region" description="Basic and acidic residues" evidence="1">
    <location>
        <begin position="190"/>
        <end position="199"/>
    </location>
</feature>
<evidence type="ECO:0000313" key="3">
    <source>
        <dbReference type="RefSeq" id="XP_052749402.1"/>
    </source>
</evidence>
<reference evidence="3" key="1">
    <citation type="submission" date="2025-08" db="UniProtKB">
        <authorList>
            <consortium name="RefSeq"/>
        </authorList>
    </citation>
    <scope>IDENTIFICATION</scope>
    <source>
        <tissue evidence="3">Whole larvae</tissue>
    </source>
</reference>
<protein>
    <submittedName>
        <fullName evidence="3">Uncharacterized protein LOC113515470 isoform X1</fullName>
    </submittedName>
</protein>
<organism evidence="2 3">
    <name type="scientific">Galleria mellonella</name>
    <name type="common">Greater wax moth</name>
    <dbReference type="NCBI Taxonomy" id="7137"/>
    <lineage>
        <taxon>Eukaryota</taxon>
        <taxon>Metazoa</taxon>
        <taxon>Ecdysozoa</taxon>
        <taxon>Arthropoda</taxon>
        <taxon>Hexapoda</taxon>
        <taxon>Insecta</taxon>
        <taxon>Pterygota</taxon>
        <taxon>Neoptera</taxon>
        <taxon>Endopterygota</taxon>
        <taxon>Lepidoptera</taxon>
        <taxon>Glossata</taxon>
        <taxon>Ditrysia</taxon>
        <taxon>Pyraloidea</taxon>
        <taxon>Pyralidae</taxon>
        <taxon>Galleriinae</taxon>
        <taxon>Galleria</taxon>
    </lineage>
</organism>
<dbReference type="GeneID" id="113515470"/>
<dbReference type="Proteomes" id="UP001652740">
    <property type="component" value="Unplaced"/>
</dbReference>
<gene>
    <name evidence="3" type="primary">LOC113515470</name>
</gene>
<evidence type="ECO:0000256" key="1">
    <source>
        <dbReference type="SAM" id="MobiDB-lite"/>
    </source>
</evidence>
<name>A0ABM3MDV6_GALME</name>
<feature type="compositionally biased region" description="Polar residues" evidence="1">
    <location>
        <begin position="246"/>
        <end position="256"/>
    </location>
</feature>
<proteinExistence type="predicted"/>
<keyword evidence="2" id="KW-1185">Reference proteome</keyword>
<evidence type="ECO:0000313" key="2">
    <source>
        <dbReference type="Proteomes" id="UP001652740"/>
    </source>
</evidence>